<organism evidence="1 2">
    <name type="scientific">Panagrolaimus davidi</name>
    <dbReference type="NCBI Taxonomy" id="227884"/>
    <lineage>
        <taxon>Eukaryota</taxon>
        <taxon>Metazoa</taxon>
        <taxon>Ecdysozoa</taxon>
        <taxon>Nematoda</taxon>
        <taxon>Chromadorea</taxon>
        <taxon>Rhabditida</taxon>
        <taxon>Tylenchina</taxon>
        <taxon>Panagrolaimomorpha</taxon>
        <taxon>Panagrolaimoidea</taxon>
        <taxon>Panagrolaimidae</taxon>
        <taxon>Panagrolaimus</taxon>
    </lineage>
</organism>
<reference evidence="2" key="1">
    <citation type="submission" date="2022-11" db="UniProtKB">
        <authorList>
            <consortium name="WormBaseParasite"/>
        </authorList>
    </citation>
    <scope>IDENTIFICATION</scope>
</reference>
<sequence length="115" mass="13112">MFPNVMYQTHSMPYNQMAPYQMSMPTIPDPKVTADNNIVPQGISAPLSAPFQLPAIAEQIKVDDLKDRIKVKLVEEDLNPLPKLYFTVKGLEPENCYLFSMAFRRVGNEKYVVFS</sequence>
<dbReference type="AlphaFoldDB" id="A0A914PG05"/>
<name>A0A914PG05_9BILA</name>
<evidence type="ECO:0000313" key="1">
    <source>
        <dbReference type="Proteomes" id="UP000887578"/>
    </source>
</evidence>
<protein>
    <submittedName>
        <fullName evidence="2">Fibronectin type-III domain-containing protein</fullName>
    </submittedName>
</protein>
<dbReference type="WBParaSite" id="PDA_v2.g1720.t1">
    <property type="protein sequence ID" value="PDA_v2.g1720.t1"/>
    <property type="gene ID" value="PDA_v2.g1720"/>
</dbReference>
<accession>A0A914PG05</accession>
<evidence type="ECO:0000313" key="2">
    <source>
        <dbReference type="WBParaSite" id="PDA_v2.g1720.t1"/>
    </source>
</evidence>
<dbReference type="Proteomes" id="UP000887578">
    <property type="component" value="Unplaced"/>
</dbReference>
<keyword evidence="1" id="KW-1185">Reference proteome</keyword>
<proteinExistence type="predicted"/>